<evidence type="ECO:0000256" key="3">
    <source>
        <dbReference type="PROSITE-ProRule" id="PRU00221"/>
    </source>
</evidence>
<dbReference type="PANTHER" id="PTHR13720">
    <property type="entry name" value="WD-40 REPEAT PROTEIN"/>
    <property type="match status" value="1"/>
</dbReference>
<feature type="domain" description="WD repeat-containing protein 54 beta-propeller" evidence="4">
    <location>
        <begin position="1"/>
        <end position="314"/>
    </location>
</feature>
<dbReference type="Gene3D" id="2.130.10.10">
    <property type="entry name" value="YVTN repeat-like/Quinoprotein amine dehydrogenase"/>
    <property type="match status" value="2"/>
</dbReference>
<dbReference type="OMA" id="WENYICV"/>
<sequence length="321" mass="35618">MYTKDETFILRSSASAIPNNLSCNWSDVQDGIHIAVIHKNTANILNVNKNGEQSYEVCSRDSTSLILQAKWCVIGNNLVLVIASQEGVRFYDSDGTLIHWHPFSNQEDTLAIDTFARGITSLNNYVYVGTHEGLILAFRANPVSSLGKEQPYTLKFHASPITHMCSWNSYLVSADDSGCICIWRNDDNATKKLHSFDAFGFPCTSIAAWHELIVAGFSSGHLRVFSLQTLMLCTEVVGHARCITSVDVAASGLTLSASEDSFVRVWQLINEVKQKSIQFRCTILVPDYQLFGACFLNNSGTKIGVTAYDSEEVFCYKLINE</sequence>
<evidence type="ECO:0000313" key="5">
    <source>
        <dbReference type="EnsemblMetazoa" id="SMAR006550-PA"/>
    </source>
</evidence>
<feature type="repeat" description="WD" evidence="3">
    <location>
        <begin position="236"/>
        <end position="268"/>
    </location>
</feature>
<dbReference type="SMART" id="SM00320">
    <property type="entry name" value="WD40"/>
    <property type="match status" value="3"/>
</dbReference>
<proteinExistence type="predicted"/>
<dbReference type="InterPro" id="IPR049546">
    <property type="entry name" value="WDR54_beta_prop"/>
</dbReference>
<reference evidence="5" key="2">
    <citation type="submission" date="2015-02" db="UniProtKB">
        <authorList>
            <consortium name="EnsemblMetazoa"/>
        </authorList>
    </citation>
    <scope>IDENTIFICATION</scope>
</reference>
<dbReference type="STRING" id="126957.T1IZ78"/>
<evidence type="ECO:0000256" key="1">
    <source>
        <dbReference type="ARBA" id="ARBA00022574"/>
    </source>
</evidence>
<reference evidence="6" key="1">
    <citation type="submission" date="2011-05" db="EMBL/GenBank/DDBJ databases">
        <authorList>
            <person name="Richards S.R."/>
            <person name="Qu J."/>
            <person name="Jiang H."/>
            <person name="Jhangiani S.N."/>
            <person name="Agravi P."/>
            <person name="Goodspeed R."/>
            <person name="Gross S."/>
            <person name="Mandapat C."/>
            <person name="Jackson L."/>
            <person name="Mathew T."/>
            <person name="Pu L."/>
            <person name="Thornton R."/>
            <person name="Saada N."/>
            <person name="Wilczek-Boney K.B."/>
            <person name="Lee S."/>
            <person name="Kovar C."/>
            <person name="Wu Y."/>
            <person name="Scherer S.E."/>
            <person name="Worley K.C."/>
            <person name="Muzny D.M."/>
            <person name="Gibbs R."/>
        </authorList>
    </citation>
    <scope>NUCLEOTIDE SEQUENCE</scope>
    <source>
        <strain evidence="6">Brora</strain>
    </source>
</reference>
<evidence type="ECO:0000313" key="6">
    <source>
        <dbReference type="Proteomes" id="UP000014500"/>
    </source>
</evidence>
<organism evidence="5 6">
    <name type="scientific">Strigamia maritima</name>
    <name type="common">European centipede</name>
    <name type="synonym">Geophilus maritimus</name>
    <dbReference type="NCBI Taxonomy" id="126957"/>
    <lineage>
        <taxon>Eukaryota</taxon>
        <taxon>Metazoa</taxon>
        <taxon>Ecdysozoa</taxon>
        <taxon>Arthropoda</taxon>
        <taxon>Myriapoda</taxon>
        <taxon>Chilopoda</taxon>
        <taxon>Pleurostigmophora</taxon>
        <taxon>Geophilomorpha</taxon>
        <taxon>Linotaeniidae</taxon>
        <taxon>Strigamia</taxon>
    </lineage>
</organism>
<dbReference type="SUPFAM" id="SSF50978">
    <property type="entry name" value="WD40 repeat-like"/>
    <property type="match status" value="1"/>
</dbReference>
<dbReference type="InterPro" id="IPR036322">
    <property type="entry name" value="WD40_repeat_dom_sf"/>
</dbReference>
<dbReference type="InterPro" id="IPR050630">
    <property type="entry name" value="WD_repeat_EMAP"/>
</dbReference>
<dbReference type="PhylomeDB" id="T1IZ78"/>
<protein>
    <recommendedName>
        <fullName evidence="4">WD repeat-containing protein 54 beta-propeller domain-containing protein</fullName>
    </recommendedName>
</protein>
<dbReference type="PROSITE" id="PS50082">
    <property type="entry name" value="WD_REPEATS_2"/>
    <property type="match status" value="1"/>
</dbReference>
<name>T1IZ78_STRMM</name>
<evidence type="ECO:0000259" key="4">
    <source>
        <dbReference type="Pfam" id="PF21031"/>
    </source>
</evidence>
<dbReference type="HOGENOM" id="CLU_045688_0_0_1"/>
<accession>T1IZ78</accession>
<dbReference type="GO" id="GO:0031514">
    <property type="term" value="C:motile cilium"/>
    <property type="evidence" value="ECO:0007669"/>
    <property type="project" value="TreeGrafter"/>
</dbReference>
<dbReference type="Proteomes" id="UP000014500">
    <property type="component" value="Unassembled WGS sequence"/>
</dbReference>
<keyword evidence="1 3" id="KW-0853">WD repeat</keyword>
<keyword evidence="6" id="KW-1185">Reference proteome</keyword>
<dbReference type="InterPro" id="IPR015943">
    <property type="entry name" value="WD40/YVTN_repeat-like_dom_sf"/>
</dbReference>
<keyword evidence="2" id="KW-0677">Repeat</keyword>
<dbReference type="InterPro" id="IPR001680">
    <property type="entry name" value="WD40_rpt"/>
</dbReference>
<dbReference type="AlphaFoldDB" id="T1IZ78"/>
<dbReference type="PANTHER" id="PTHR13720:SF40">
    <property type="entry name" value="WD REPEAT-CONTAINING PROTEIN 54"/>
    <property type="match status" value="1"/>
</dbReference>
<dbReference type="EnsemblMetazoa" id="SMAR006550-RA">
    <property type="protein sequence ID" value="SMAR006550-PA"/>
    <property type="gene ID" value="SMAR006550"/>
</dbReference>
<dbReference type="EMBL" id="AFFK01020413">
    <property type="status" value="NOT_ANNOTATED_CDS"/>
    <property type="molecule type" value="Genomic_DNA"/>
</dbReference>
<dbReference type="eggNOG" id="ENOG502QRUZ">
    <property type="taxonomic scope" value="Eukaryota"/>
</dbReference>
<evidence type="ECO:0000256" key="2">
    <source>
        <dbReference type="ARBA" id="ARBA00022737"/>
    </source>
</evidence>
<dbReference type="Pfam" id="PF21031">
    <property type="entry name" value="WDR54"/>
    <property type="match status" value="1"/>
</dbReference>